<feature type="domain" description="DUF4440" evidence="1">
    <location>
        <begin position="35"/>
        <end position="136"/>
    </location>
</feature>
<dbReference type="EMBL" id="CM000950">
    <property type="protein sequence ID" value="EDY64328.1"/>
    <property type="molecule type" value="Genomic_DNA"/>
</dbReference>
<reference evidence="3" key="2">
    <citation type="submission" date="2009-10" db="EMBL/GenBank/DDBJ databases">
        <title>The genome sequence of Streptomyces pristinaespiralis strain ATCC 25486.</title>
        <authorList>
            <consortium name="The Broad Institute Genome Sequencing Platform"/>
            <consortium name="Broad Institute Microbial Sequencing Center"/>
            <person name="Fischbach M."/>
            <person name="Godfrey P."/>
            <person name="Ward D."/>
            <person name="Young S."/>
            <person name="Zeng Q."/>
            <person name="Koehrsen M."/>
            <person name="Alvarado L."/>
            <person name="Berlin A.M."/>
            <person name="Bochicchio J."/>
            <person name="Borenstein D."/>
            <person name="Chapman S.B."/>
            <person name="Chen Z."/>
            <person name="Engels R."/>
            <person name="Freedman E."/>
            <person name="Gellesch M."/>
            <person name="Goldberg J."/>
            <person name="Griggs A."/>
            <person name="Gujja S."/>
            <person name="Heilman E.R."/>
            <person name="Heiman D.I."/>
            <person name="Hepburn T.A."/>
            <person name="Howarth C."/>
            <person name="Jen D."/>
            <person name="Larson L."/>
            <person name="Lewis B."/>
            <person name="Mehta T."/>
            <person name="Park D."/>
            <person name="Pearson M."/>
            <person name="Richards J."/>
            <person name="Roberts A."/>
            <person name="Saif S."/>
            <person name="Shea T.D."/>
            <person name="Shenoy N."/>
            <person name="Sisk P."/>
            <person name="Stolte C."/>
            <person name="Sykes S.N."/>
            <person name="Thomson T."/>
            <person name="Walk T."/>
            <person name="White J."/>
            <person name="Yandava C."/>
            <person name="Straight P."/>
            <person name="Clardy J."/>
            <person name="Hung D."/>
            <person name="Kolter R."/>
            <person name="Mekalanos J."/>
            <person name="Walker S."/>
            <person name="Walsh C.T."/>
            <person name="Wieland-Brown L.C."/>
            <person name="Haas B."/>
            <person name="Nusbaum C."/>
            <person name="Birren B."/>
        </authorList>
    </citation>
    <scope>NUCLEOTIDE SEQUENCE [LARGE SCALE GENOMIC DNA]</scope>
    <source>
        <strain evidence="3">ATCC 25486 / DSM 40338 / CBS 914.69 / JCM 4507 / NBRC 13074 / NRRL 2958 / 5647</strain>
    </source>
</reference>
<accession>B5HBW7</accession>
<dbReference type="HOGENOM" id="CLU_137417_0_1_11"/>
<gene>
    <name evidence="2" type="ORF">SSDG_02650</name>
</gene>
<protein>
    <recommendedName>
        <fullName evidence="1">DUF4440 domain-containing protein</fullName>
    </recommendedName>
</protein>
<proteinExistence type="predicted"/>
<dbReference type="InterPro" id="IPR032710">
    <property type="entry name" value="NTF2-like_dom_sf"/>
</dbReference>
<dbReference type="eggNOG" id="COG4319">
    <property type="taxonomic scope" value="Bacteria"/>
</dbReference>
<dbReference type="Proteomes" id="UP000002805">
    <property type="component" value="Chromosome"/>
</dbReference>
<sequence>MGFRLVTCFRGLFACHMTHPTSVPLATRAAEHPYAFERAFNTFDPTILDQLYEPGAGFVPTPGHMVTGTDRLRANGEFLRLRVPIRVTPRQTYVVGDLALLIVDFVIAGSAPDGDEVRIEGTATDVARRGADGFWRYAIDNPFGVARSTEPGRDPVPG</sequence>
<dbReference type="AlphaFoldDB" id="B5HBW7"/>
<dbReference type="Pfam" id="PF14534">
    <property type="entry name" value="DUF4440"/>
    <property type="match status" value="1"/>
</dbReference>
<name>B5HBW7_STRE2</name>
<dbReference type="Gene3D" id="3.10.450.50">
    <property type="match status" value="1"/>
</dbReference>
<reference evidence="3" key="1">
    <citation type="submission" date="2008-02" db="EMBL/GenBank/DDBJ databases">
        <authorList>
            <consortium name="The Broad Institute Genome Sequencing Platform"/>
            <person name="Fischbach M."/>
            <person name="Ward D."/>
            <person name="Young S."/>
            <person name="Jaffe D."/>
            <person name="Gnerre S."/>
            <person name="Berlin A."/>
            <person name="Heiman D."/>
            <person name="Hepburn T."/>
            <person name="Sykes S."/>
            <person name="Alvarado L."/>
            <person name="Kodira C.D."/>
            <person name="Straight P."/>
            <person name="Clardy J."/>
            <person name="Hung D."/>
            <person name="Kolter R."/>
            <person name="Mekalanos J."/>
            <person name="Walker S."/>
            <person name="Walsh C.T."/>
            <person name="Lander E."/>
            <person name="Galagan J."/>
            <person name="Nusbaum C."/>
            <person name="Birren B."/>
        </authorList>
    </citation>
    <scope>NUCLEOTIDE SEQUENCE [LARGE SCALE GENOMIC DNA]</scope>
    <source>
        <strain evidence="3">ATCC 25486 / DSM 40338 / CBS 914.69 / JCM 4507 / NBRC 13074 / NRRL 2958 / 5647</strain>
    </source>
</reference>
<dbReference type="SUPFAM" id="SSF54427">
    <property type="entry name" value="NTF2-like"/>
    <property type="match status" value="1"/>
</dbReference>
<evidence type="ECO:0000313" key="3">
    <source>
        <dbReference type="Proteomes" id="UP000002805"/>
    </source>
</evidence>
<evidence type="ECO:0000313" key="2">
    <source>
        <dbReference type="EMBL" id="EDY64328.1"/>
    </source>
</evidence>
<organism evidence="2 3">
    <name type="scientific">Streptomyces pristinaespiralis (strain ATCC 25486 / DSM 40338 / CBS 914.69 / JCM 4507 / KCC S-0507 / NBRC 13074 / NRRL 2958 / 5647)</name>
    <dbReference type="NCBI Taxonomy" id="457429"/>
    <lineage>
        <taxon>Bacteria</taxon>
        <taxon>Bacillati</taxon>
        <taxon>Actinomycetota</taxon>
        <taxon>Actinomycetes</taxon>
        <taxon>Kitasatosporales</taxon>
        <taxon>Streptomycetaceae</taxon>
        <taxon>Streptomyces</taxon>
    </lineage>
</organism>
<evidence type="ECO:0000259" key="1">
    <source>
        <dbReference type="Pfam" id="PF14534"/>
    </source>
</evidence>
<dbReference type="InterPro" id="IPR027843">
    <property type="entry name" value="DUF4440"/>
</dbReference>
<keyword evidence="3" id="KW-1185">Reference proteome</keyword>